<dbReference type="Proteomes" id="UP000247772">
    <property type="component" value="Unassembled WGS sequence"/>
</dbReference>
<reference evidence="6 7" key="1">
    <citation type="submission" date="2018-06" db="EMBL/GenBank/DDBJ databases">
        <title>Genomic Encyclopedia of Type Strains, Phase IV (KMG-V): Genome sequencing to study the core and pangenomes of soil and plant-associated prokaryotes.</title>
        <authorList>
            <person name="Whitman W."/>
        </authorList>
    </citation>
    <scope>NUCLEOTIDE SEQUENCE [LARGE SCALE GENOMIC DNA]</scope>
    <source>
        <strain evidence="6 7">SRCL-318</strain>
    </source>
</reference>
<sequence length="301" mass="32450">MDRLLAMTTFVRVVEAGSFSGAARVLEVGQPAVSKTVAQLERRLDVKLPLRSTHGLTPTEAGLRFYERARVAIQEADEAELAARGAGAGLSGRLRISAAPTFARLHVIPHLPRFLAAHPGLEVDVVLDDRTIDLIAEGIDVSLRMGTLSDSGVVARKLASSRRSVLATTEYLARAGVPKVPADLADHETVVFSQLSNAWSFGRDGTEVSVLVHGRARFSGAEGIRTAVLAHMGLTIASDWMFAPELADGRVRRLLEHWSLPDIDLWAVFPTGRLATAKARLFAEFVEGVMPSVPAVPKSEH</sequence>
<dbReference type="Pfam" id="PF03466">
    <property type="entry name" value="LysR_substrate"/>
    <property type="match status" value="1"/>
</dbReference>
<dbReference type="GO" id="GO:0003700">
    <property type="term" value="F:DNA-binding transcription factor activity"/>
    <property type="evidence" value="ECO:0007669"/>
    <property type="project" value="InterPro"/>
</dbReference>
<dbReference type="OrthoDB" id="9786526at2"/>
<keyword evidence="4" id="KW-0804">Transcription</keyword>
<comment type="caution">
    <text evidence="6">The sequence shown here is derived from an EMBL/GenBank/DDBJ whole genome shotgun (WGS) entry which is preliminary data.</text>
</comment>
<proteinExistence type="inferred from homology"/>
<keyword evidence="2" id="KW-0805">Transcription regulation</keyword>
<dbReference type="Pfam" id="PF00126">
    <property type="entry name" value="HTH_1"/>
    <property type="match status" value="1"/>
</dbReference>
<name>A0A2V4TQ16_9BURK</name>
<feature type="domain" description="HTH lysR-type" evidence="5">
    <location>
        <begin position="1"/>
        <end position="59"/>
    </location>
</feature>
<evidence type="ECO:0000256" key="4">
    <source>
        <dbReference type="ARBA" id="ARBA00023163"/>
    </source>
</evidence>
<evidence type="ECO:0000313" key="7">
    <source>
        <dbReference type="Proteomes" id="UP000247772"/>
    </source>
</evidence>
<dbReference type="PANTHER" id="PTHR30537">
    <property type="entry name" value="HTH-TYPE TRANSCRIPTIONAL REGULATOR"/>
    <property type="match status" value="1"/>
</dbReference>
<gene>
    <name evidence="6" type="ORF">C7410_11973</name>
</gene>
<protein>
    <submittedName>
        <fullName evidence="6">DNA-binding transcriptional LysR family regulator</fullName>
    </submittedName>
</protein>
<dbReference type="Gene3D" id="3.40.190.290">
    <property type="match status" value="1"/>
</dbReference>
<evidence type="ECO:0000313" key="6">
    <source>
        <dbReference type="EMBL" id="PYE19631.1"/>
    </source>
</evidence>
<dbReference type="InterPro" id="IPR000847">
    <property type="entry name" value="LysR_HTH_N"/>
</dbReference>
<dbReference type="SUPFAM" id="SSF53850">
    <property type="entry name" value="Periplasmic binding protein-like II"/>
    <property type="match status" value="1"/>
</dbReference>
<evidence type="ECO:0000259" key="5">
    <source>
        <dbReference type="PROSITE" id="PS50931"/>
    </source>
</evidence>
<dbReference type="PROSITE" id="PS50931">
    <property type="entry name" value="HTH_LYSR"/>
    <property type="match status" value="1"/>
</dbReference>
<evidence type="ECO:0000256" key="3">
    <source>
        <dbReference type="ARBA" id="ARBA00023125"/>
    </source>
</evidence>
<dbReference type="InterPro" id="IPR058163">
    <property type="entry name" value="LysR-type_TF_proteobact-type"/>
</dbReference>
<dbReference type="InterPro" id="IPR005119">
    <property type="entry name" value="LysR_subst-bd"/>
</dbReference>
<dbReference type="GO" id="GO:0003677">
    <property type="term" value="F:DNA binding"/>
    <property type="evidence" value="ECO:0007669"/>
    <property type="project" value="UniProtKB-KW"/>
</dbReference>
<dbReference type="RefSeq" id="WP_110856313.1">
    <property type="nucleotide sequence ID" value="NZ_QJSQ01000019.1"/>
</dbReference>
<evidence type="ECO:0000256" key="2">
    <source>
        <dbReference type="ARBA" id="ARBA00023015"/>
    </source>
</evidence>
<organism evidence="6 7">
    <name type="scientific">Paraburkholderia silvatlantica</name>
    <dbReference type="NCBI Taxonomy" id="321895"/>
    <lineage>
        <taxon>Bacteria</taxon>
        <taxon>Pseudomonadati</taxon>
        <taxon>Pseudomonadota</taxon>
        <taxon>Betaproteobacteria</taxon>
        <taxon>Burkholderiales</taxon>
        <taxon>Burkholderiaceae</taxon>
        <taxon>Paraburkholderia</taxon>
    </lineage>
</organism>
<dbReference type="FunFam" id="1.10.10.10:FF:000001">
    <property type="entry name" value="LysR family transcriptional regulator"/>
    <property type="match status" value="1"/>
</dbReference>
<dbReference type="Gene3D" id="1.10.10.10">
    <property type="entry name" value="Winged helix-like DNA-binding domain superfamily/Winged helix DNA-binding domain"/>
    <property type="match status" value="1"/>
</dbReference>
<dbReference type="PRINTS" id="PR00039">
    <property type="entry name" value="HTHLYSR"/>
</dbReference>
<dbReference type="CDD" id="cd08422">
    <property type="entry name" value="PBP2_CrgA_like"/>
    <property type="match status" value="1"/>
</dbReference>
<comment type="similarity">
    <text evidence="1">Belongs to the LysR transcriptional regulatory family.</text>
</comment>
<keyword evidence="3 6" id="KW-0238">DNA-binding</keyword>
<dbReference type="PANTHER" id="PTHR30537:SF5">
    <property type="entry name" value="HTH-TYPE TRANSCRIPTIONAL ACTIVATOR TTDR-RELATED"/>
    <property type="match status" value="1"/>
</dbReference>
<evidence type="ECO:0000256" key="1">
    <source>
        <dbReference type="ARBA" id="ARBA00009437"/>
    </source>
</evidence>
<dbReference type="InterPro" id="IPR036390">
    <property type="entry name" value="WH_DNA-bd_sf"/>
</dbReference>
<dbReference type="EMBL" id="QJSQ01000019">
    <property type="protein sequence ID" value="PYE19631.1"/>
    <property type="molecule type" value="Genomic_DNA"/>
</dbReference>
<dbReference type="InterPro" id="IPR036388">
    <property type="entry name" value="WH-like_DNA-bd_sf"/>
</dbReference>
<dbReference type="SUPFAM" id="SSF46785">
    <property type="entry name" value="Winged helix' DNA-binding domain"/>
    <property type="match status" value="1"/>
</dbReference>
<accession>A0A2V4TQ16</accession>
<dbReference type="AlphaFoldDB" id="A0A2V4TQ16"/>